<dbReference type="Gene3D" id="3.20.20.370">
    <property type="entry name" value="Glycoside hydrolase/deacetylase"/>
    <property type="match status" value="1"/>
</dbReference>
<name>B7JYI3_RIPO1</name>
<dbReference type="Proteomes" id="UP000008204">
    <property type="component" value="Chromosome"/>
</dbReference>
<dbReference type="RefSeq" id="WP_012594129.1">
    <property type="nucleotide sequence ID" value="NC_011726.1"/>
</dbReference>
<dbReference type="PANTHER" id="PTHR10587:SF133">
    <property type="entry name" value="CHITIN DEACETYLASE 1-RELATED"/>
    <property type="match status" value="1"/>
</dbReference>
<evidence type="ECO:0000259" key="4">
    <source>
        <dbReference type="PROSITE" id="PS51677"/>
    </source>
</evidence>
<dbReference type="KEGG" id="cyp:PCC8801_0771"/>
<dbReference type="InterPro" id="IPR050248">
    <property type="entry name" value="Polysacc_deacetylase_ArnD"/>
</dbReference>
<dbReference type="eggNOG" id="COG0726">
    <property type="taxonomic scope" value="Bacteria"/>
</dbReference>
<gene>
    <name evidence="5" type="ordered locus">PCC8801_0771</name>
</gene>
<keyword evidence="3" id="KW-0472">Membrane</keyword>
<keyword evidence="3" id="KW-0812">Transmembrane</keyword>
<protein>
    <submittedName>
        <fullName evidence="5">Polysaccharide deacetylase</fullName>
    </submittedName>
</protein>
<dbReference type="OrthoDB" id="9806342at2"/>
<dbReference type="GO" id="GO:0016810">
    <property type="term" value="F:hydrolase activity, acting on carbon-nitrogen (but not peptide) bonds"/>
    <property type="evidence" value="ECO:0007669"/>
    <property type="project" value="InterPro"/>
</dbReference>
<sequence>MNSRTLQTIRSLFIEITVIVASLAVMMNSLAVPNNLTPQDNAKTLIQNLSQKTVSDFSLDSSASLSPNLKTNGKYSALKRIDVTFKNRNYWIAQIPNKTVVLTFDDGPSPDYTPKILKKLAQYNIKATFFVVGHRVEHHCDLVRQIVDKGHELGNHTYSHRNLTQLSAKQQEQEIAKTQEAIRKCVGETHVPKWFRAPYGVQNQITFTILKKLNLSSVLWSVDTNDWRIQSTSQTIANDVIASHGKGIVLMHDGVFNSNATVSNRNATVNALDLFLQPMIDQKIQFVTLSKALSPEKTE</sequence>
<dbReference type="GO" id="GO:0016020">
    <property type="term" value="C:membrane"/>
    <property type="evidence" value="ECO:0007669"/>
    <property type="project" value="TreeGrafter"/>
</dbReference>
<dbReference type="InterPro" id="IPR002509">
    <property type="entry name" value="NODB_dom"/>
</dbReference>
<dbReference type="GO" id="GO:0046872">
    <property type="term" value="F:metal ion binding"/>
    <property type="evidence" value="ECO:0007669"/>
    <property type="project" value="UniProtKB-KW"/>
</dbReference>
<feature type="domain" description="NodB homology" evidence="4">
    <location>
        <begin position="98"/>
        <end position="287"/>
    </location>
</feature>
<keyword evidence="3" id="KW-1133">Transmembrane helix</keyword>
<evidence type="ECO:0000256" key="2">
    <source>
        <dbReference type="ARBA" id="ARBA00022801"/>
    </source>
</evidence>
<dbReference type="PROSITE" id="PS51677">
    <property type="entry name" value="NODB"/>
    <property type="match status" value="1"/>
</dbReference>
<dbReference type="HOGENOM" id="CLU_021264_0_1_3"/>
<dbReference type="EMBL" id="CP001287">
    <property type="protein sequence ID" value="ACK64853.1"/>
    <property type="molecule type" value="Genomic_DNA"/>
</dbReference>
<feature type="transmembrane region" description="Helical" evidence="3">
    <location>
        <begin position="12"/>
        <end position="31"/>
    </location>
</feature>
<dbReference type="STRING" id="41431.PCC8801_0771"/>
<dbReference type="CDD" id="cd10917">
    <property type="entry name" value="CE4_NodB_like_6s_7s"/>
    <property type="match status" value="1"/>
</dbReference>
<dbReference type="GO" id="GO:0005975">
    <property type="term" value="P:carbohydrate metabolic process"/>
    <property type="evidence" value="ECO:0007669"/>
    <property type="project" value="InterPro"/>
</dbReference>
<keyword evidence="2" id="KW-0378">Hydrolase</keyword>
<organism evidence="5 6">
    <name type="scientific">Rippkaea orientalis (strain PCC 8801 / RF-1)</name>
    <name type="common">Cyanothece sp. (strain PCC 8801)</name>
    <dbReference type="NCBI Taxonomy" id="41431"/>
    <lineage>
        <taxon>Bacteria</taxon>
        <taxon>Bacillati</taxon>
        <taxon>Cyanobacteriota</taxon>
        <taxon>Cyanophyceae</taxon>
        <taxon>Oscillatoriophycideae</taxon>
        <taxon>Chroococcales</taxon>
        <taxon>Aphanothecaceae</taxon>
        <taxon>Rippkaea</taxon>
        <taxon>Rippkaea orientalis</taxon>
    </lineage>
</organism>
<dbReference type="Pfam" id="PF01522">
    <property type="entry name" value="Polysacc_deac_1"/>
    <property type="match status" value="1"/>
</dbReference>
<evidence type="ECO:0000313" key="6">
    <source>
        <dbReference type="Proteomes" id="UP000008204"/>
    </source>
</evidence>
<keyword evidence="6" id="KW-1185">Reference proteome</keyword>
<evidence type="ECO:0000256" key="1">
    <source>
        <dbReference type="ARBA" id="ARBA00022723"/>
    </source>
</evidence>
<keyword evidence="1" id="KW-0479">Metal-binding</keyword>
<dbReference type="InterPro" id="IPR011330">
    <property type="entry name" value="Glyco_hydro/deAcase_b/a-brl"/>
</dbReference>
<evidence type="ECO:0000313" key="5">
    <source>
        <dbReference type="EMBL" id="ACK64853.1"/>
    </source>
</evidence>
<proteinExistence type="predicted"/>
<dbReference type="AlphaFoldDB" id="B7JYI3"/>
<reference evidence="6" key="1">
    <citation type="journal article" date="2011" name="MBio">
        <title>Novel metabolic attributes of the genus Cyanothece, comprising a group of unicellular nitrogen-fixing Cyanobacteria.</title>
        <authorList>
            <person name="Bandyopadhyay A."/>
            <person name="Elvitigala T."/>
            <person name="Welsh E."/>
            <person name="Stockel J."/>
            <person name="Liberton M."/>
            <person name="Min H."/>
            <person name="Sherman L.A."/>
            <person name="Pakrasi H.B."/>
        </authorList>
    </citation>
    <scope>NUCLEOTIDE SEQUENCE [LARGE SCALE GENOMIC DNA]</scope>
    <source>
        <strain evidence="6">PCC 8801</strain>
    </source>
</reference>
<dbReference type="SUPFAM" id="SSF88713">
    <property type="entry name" value="Glycoside hydrolase/deacetylase"/>
    <property type="match status" value="1"/>
</dbReference>
<evidence type="ECO:0000256" key="3">
    <source>
        <dbReference type="SAM" id="Phobius"/>
    </source>
</evidence>
<accession>B7JYI3</accession>
<dbReference type="PANTHER" id="PTHR10587">
    <property type="entry name" value="GLYCOSYL TRANSFERASE-RELATED"/>
    <property type="match status" value="1"/>
</dbReference>